<dbReference type="Pfam" id="PF01869">
    <property type="entry name" value="BcrAD_BadFG"/>
    <property type="match status" value="1"/>
</dbReference>
<gene>
    <name evidence="2" type="ORF">GK047_05120</name>
</gene>
<organism evidence="2">
    <name type="scientific">Paenibacillus sp. SYP-B3998</name>
    <dbReference type="NCBI Taxonomy" id="2678564"/>
    <lineage>
        <taxon>Bacteria</taxon>
        <taxon>Bacillati</taxon>
        <taxon>Bacillota</taxon>
        <taxon>Bacilli</taxon>
        <taxon>Bacillales</taxon>
        <taxon>Paenibacillaceae</taxon>
        <taxon>Paenibacillus</taxon>
    </lineage>
</organism>
<dbReference type="AlphaFoldDB" id="A0A6G3ZTN1"/>
<dbReference type="Gene3D" id="3.30.420.40">
    <property type="match status" value="2"/>
</dbReference>
<reference evidence="2" key="1">
    <citation type="submission" date="2020-02" db="EMBL/GenBank/DDBJ databases">
        <authorList>
            <person name="Shen X.-R."/>
            <person name="Zhang Y.-X."/>
        </authorList>
    </citation>
    <scope>NUCLEOTIDE SEQUENCE</scope>
    <source>
        <strain evidence="2">SYP-B3998</strain>
    </source>
</reference>
<feature type="domain" description="ATPase BadF/BadG/BcrA/BcrD type" evidence="1">
    <location>
        <begin position="5"/>
        <end position="299"/>
    </location>
</feature>
<dbReference type="InterPro" id="IPR002731">
    <property type="entry name" value="ATPase_BadF"/>
</dbReference>
<sequence length="326" mass="35254">MKYFLGVDAGGSKTYTLVTDEHGHIIGKGHSGNGNHQLGVERARANITSSVEMALQQAKLTRNDIEFAFFGLAGADRPIDYTILRPVIGGLGFPNHAIDCDTMIALRAGARKPYGVVLICGSGTNSAGRNPQGEFYQCGGFTYQFGDFGGGGTLAVETFRSVIRAWDGREQPTMLTELLLEFLGFTTVKDMFDDFLDKNKPVPLNATKLLFQAAHQGDEVALRILRIQGEELGKSATAIIKRLKMEQESFHVVLAGSVISRGEGPFIHTYIEKAVSAIAPNAEIVKLNVEPVVGAVWLAMEAAGTIVSGAAYEQLRTVSDYQNIQL</sequence>
<evidence type="ECO:0000313" key="2">
    <source>
        <dbReference type="EMBL" id="NEW05398.1"/>
    </source>
</evidence>
<dbReference type="RefSeq" id="WP_163942076.1">
    <property type="nucleotide sequence ID" value="NZ_JAAIKC010000001.1"/>
</dbReference>
<protein>
    <submittedName>
        <fullName evidence="2">ATPase</fullName>
    </submittedName>
</protein>
<dbReference type="EMBL" id="JAAIKC010000001">
    <property type="protein sequence ID" value="NEW05398.1"/>
    <property type="molecule type" value="Genomic_DNA"/>
</dbReference>
<dbReference type="PANTHER" id="PTHR43190">
    <property type="entry name" value="N-ACETYL-D-GLUCOSAMINE KINASE"/>
    <property type="match status" value="1"/>
</dbReference>
<accession>A0A6G3ZTN1</accession>
<evidence type="ECO:0000259" key="1">
    <source>
        <dbReference type="Pfam" id="PF01869"/>
    </source>
</evidence>
<dbReference type="CDD" id="cd24007">
    <property type="entry name" value="ASKHA_NBD_eukNAGK-like"/>
    <property type="match status" value="1"/>
</dbReference>
<comment type="caution">
    <text evidence="2">The sequence shown here is derived from an EMBL/GenBank/DDBJ whole genome shotgun (WGS) entry which is preliminary data.</text>
</comment>
<dbReference type="InterPro" id="IPR052519">
    <property type="entry name" value="Euk-type_GlcNAc_Kinase"/>
</dbReference>
<dbReference type="InterPro" id="IPR043129">
    <property type="entry name" value="ATPase_NBD"/>
</dbReference>
<proteinExistence type="predicted"/>
<dbReference type="SUPFAM" id="SSF53067">
    <property type="entry name" value="Actin-like ATPase domain"/>
    <property type="match status" value="2"/>
</dbReference>
<dbReference type="PANTHER" id="PTHR43190:SF3">
    <property type="entry name" value="N-ACETYL-D-GLUCOSAMINE KINASE"/>
    <property type="match status" value="1"/>
</dbReference>
<name>A0A6G3ZTN1_9BACL</name>